<dbReference type="VEuPathDB" id="PiroplasmaDB:BBOV_IV010900"/>
<evidence type="ECO:0000313" key="3">
    <source>
        <dbReference type="Proteomes" id="UP000002173"/>
    </source>
</evidence>
<reference evidence="3" key="2">
    <citation type="journal article" date="2020" name="Data Brief">
        <title>Transcriptome dataset of Babesia bovis life stages within vertebrate and invertebrate hosts.</title>
        <authorList>
            <person name="Ueti M.W."/>
            <person name="Johnson W.C."/>
            <person name="Kappmeyer L.S."/>
            <person name="Herndon D.R."/>
            <person name="Mousel M.R."/>
            <person name="Reif K.E."/>
            <person name="Taus N.S."/>
            <person name="Ifeonu O.O."/>
            <person name="Silva J.C."/>
            <person name="Suarez C.E."/>
            <person name="Brayton K.A."/>
        </authorList>
    </citation>
    <scope>NUCLEOTIDE SEQUENCE [LARGE SCALE GENOMIC DNA]</scope>
</reference>
<dbReference type="GeneID" id="5479245"/>
<gene>
    <name evidence="2" type="ORF">BBOV_IV010900</name>
</gene>
<feature type="compositionally biased region" description="Polar residues" evidence="1">
    <location>
        <begin position="324"/>
        <end position="351"/>
    </location>
</feature>
<protein>
    <submittedName>
        <fullName evidence="2">Uncharacterized protein</fullName>
    </submittedName>
</protein>
<evidence type="ECO:0000256" key="1">
    <source>
        <dbReference type="SAM" id="MobiDB-lite"/>
    </source>
</evidence>
<evidence type="ECO:0000313" key="2">
    <source>
        <dbReference type="EMBL" id="EDO07443.1"/>
    </source>
</evidence>
<accession>A7ASC4</accession>
<organism evidence="2 3">
    <name type="scientific">Babesia bovis</name>
    <dbReference type="NCBI Taxonomy" id="5865"/>
    <lineage>
        <taxon>Eukaryota</taxon>
        <taxon>Sar</taxon>
        <taxon>Alveolata</taxon>
        <taxon>Apicomplexa</taxon>
        <taxon>Aconoidasida</taxon>
        <taxon>Piroplasmida</taxon>
        <taxon>Babesiidae</taxon>
        <taxon>Babesia</taxon>
    </lineage>
</organism>
<sequence length="675" mass="74810">MSTSRELVESARSRYENAKRAAEINISTQMRHSSNLLKQIRSIGESQYNPSSQTQLSYVQSINMFNGPSSNSEAATTRFIHHMTPSTTSQSLTFSPPASSRKHMTQAAWISQSSTVHSNLSKISNWEDPVKIPEILLTDPADILCGKVSAFNKDESEEKDKLSQLLNDASYEIALEADLSNSYRNKAMFSQHVASSLDYHKGAGSAQSDGSKPTRSLVDSIVADTCSGLENLSHEWNVTRATGIRLSESQPSSTCVMKDSCDETTLSSIDALYMKTFGVRSGLLGDNNHTLTHALLHINEKDKAREAELAPKMCTSRPPVTDKTAVTTPPSNPQKNDSTLASYSVEKSTHSNPLDHVNILSENKFGISLHKMSDFSRPIANISGSGGNDVEVQTDVVTPEEPVPTDNIRSNSKVKVVYAGRDEHFTVFGAIPQITQPTASEIASNIQAEAIVSTIQPRLPEGYMSGRSSPDMDDRRFDLDVRSRREKHRADFATREHEEHERWRARHAPLYAQIRDNERCGYRMSMLCRGGKRGGSRLTHGSSRYAKDDLDNSKVTLPDEDTSLIYESPSNKIRSKAEAVTPQPVTASLPNAEVDDYPRMVRGYYGYDDEPGAEGDSINEVPPEDFFANMYSSSFKSNDRISIQSGCSDPFSDFEGWWNQHSVPLSRLREQLSIS</sequence>
<reference evidence="3" key="3">
    <citation type="journal article" date="2021" name="Int. J. Parasitol.">
        <title>Comparative analysis of gene expression between Babesia bovis blood stages and kinetes allowed by improved genome annotation.</title>
        <authorList>
            <person name="Ueti M.W."/>
            <person name="Johnson W.C."/>
            <person name="Kappmeyer L.S."/>
            <person name="Herndon D.R."/>
            <person name="Mousel M.R."/>
            <person name="Reif K.E."/>
            <person name="Taus N.S."/>
            <person name="Ifeonu O.O."/>
            <person name="Silva J.C."/>
            <person name="Suarez C.E."/>
            <person name="Brayton K.A."/>
        </authorList>
    </citation>
    <scope>NUCLEOTIDE SEQUENCE [LARGE SCALE GENOMIC DNA]</scope>
</reference>
<dbReference type="KEGG" id="bbo:BBOV_IV010900"/>
<comment type="caution">
    <text evidence="2">The sequence shown here is derived from an EMBL/GenBank/DDBJ whole genome shotgun (WGS) entry which is preliminary data.</text>
</comment>
<keyword evidence="3" id="KW-1185">Reference proteome</keyword>
<dbReference type="AlphaFoldDB" id="A7ASC4"/>
<name>A7ASC4_BABBO</name>
<dbReference type="EMBL" id="AAXT01000002">
    <property type="protein sequence ID" value="EDO07443.1"/>
    <property type="molecule type" value="Genomic_DNA"/>
</dbReference>
<proteinExistence type="predicted"/>
<dbReference type="OMA" id="WRSQRAP"/>
<feature type="region of interest" description="Disordered" evidence="1">
    <location>
        <begin position="314"/>
        <end position="351"/>
    </location>
</feature>
<reference evidence="2 3" key="1">
    <citation type="journal article" date="2007" name="PLoS Pathog.">
        <title>Genome sequence of Babesia bovis and comparative analysis of apicomplexan hemoprotozoa.</title>
        <authorList>
            <person name="Brayton K.A."/>
            <person name="Lau A.O.T."/>
            <person name="Herndon D.R."/>
            <person name="Hannick L."/>
            <person name="Kappmeyer L.S."/>
            <person name="Berens S.J."/>
            <person name="Bidwell S.L."/>
            <person name="Brown W.C."/>
            <person name="Crabtree J."/>
            <person name="Fadrosh D."/>
            <person name="Feldblum T."/>
            <person name="Forberger H.A."/>
            <person name="Haas B.J."/>
            <person name="Howell J.M."/>
            <person name="Khouri H."/>
            <person name="Koo H."/>
            <person name="Mann D.J."/>
            <person name="Norimine J."/>
            <person name="Paulsen I.T."/>
            <person name="Radune D."/>
            <person name="Ren Q."/>
            <person name="Smith R.K. Jr."/>
            <person name="Suarez C.E."/>
            <person name="White O."/>
            <person name="Wortman J.R."/>
            <person name="Knowles D.P. Jr."/>
            <person name="McElwain T.F."/>
            <person name="Nene V.M."/>
        </authorList>
    </citation>
    <scope>NUCLEOTIDE SEQUENCE [LARGE SCALE GENOMIC DNA]</scope>
    <source>
        <strain evidence="2">T2Bo</strain>
    </source>
</reference>
<dbReference type="Proteomes" id="UP000002173">
    <property type="component" value="Unassembled WGS sequence"/>
</dbReference>
<dbReference type="eggNOG" id="ENOG502QXDE">
    <property type="taxonomic scope" value="Eukaryota"/>
</dbReference>
<dbReference type="InParanoid" id="A7ASC4"/>
<dbReference type="RefSeq" id="XP_001611011.1">
    <property type="nucleotide sequence ID" value="XM_001610961.1"/>
</dbReference>